<reference evidence="1 2" key="1">
    <citation type="submission" date="2018-01" db="EMBL/GenBank/DDBJ databases">
        <title>Complete genome sequence of Streptomyces lunaelactis MM109T, a Ferroverdin A producer isolated from cave moonmilk deposits.</title>
        <authorList>
            <person name="Naome A."/>
            <person name="Martinet L."/>
            <person name="Maciejewska M."/>
            <person name="Anderssen S."/>
            <person name="Adam D."/>
            <person name="Tenconi E."/>
            <person name="Deflandre B."/>
            <person name="Arguelles-Arias A."/>
            <person name="Calusinska M."/>
            <person name="Copieters W."/>
            <person name="Karim L."/>
            <person name="Hanikenne M."/>
            <person name="Baurain D."/>
            <person name="van Wezel G."/>
            <person name="Smargiasso N."/>
            <person name="de Pauw E."/>
            <person name="Delfosse P."/>
            <person name="Rigali S."/>
        </authorList>
    </citation>
    <scope>NUCLEOTIDE SEQUENCE [LARGE SCALE GENOMIC DNA]</scope>
    <source>
        <strain evidence="1 2">MM109</strain>
    </source>
</reference>
<sequence length="113" mass="11832">MSVTDHRRLGAAVGAALLTLAVAGCSGLGRNAVGTISYGTERDALVTVSNPSVNGCHRLAPSGATVVVNNTMIDMVLYRNRDCSGSETIYLPTTLTDSIVPGAQPWRSYTLVH</sequence>
<gene>
    <name evidence="1" type="ORF">SLUN_11055</name>
</gene>
<organism evidence="1 2">
    <name type="scientific">Streptomyces lunaelactis</name>
    <dbReference type="NCBI Taxonomy" id="1535768"/>
    <lineage>
        <taxon>Bacteria</taxon>
        <taxon>Bacillati</taxon>
        <taxon>Actinomycetota</taxon>
        <taxon>Actinomycetes</taxon>
        <taxon>Kitasatosporales</taxon>
        <taxon>Streptomycetaceae</taxon>
        <taxon>Streptomyces</taxon>
    </lineage>
</organism>
<dbReference type="EMBL" id="CP026304">
    <property type="protein sequence ID" value="AVZ72651.1"/>
    <property type="molecule type" value="Genomic_DNA"/>
</dbReference>
<evidence type="ECO:0008006" key="3">
    <source>
        <dbReference type="Google" id="ProtNLM"/>
    </source>
</evidence>
<dbReference type="KEGG" id="slk:SLUN_11055"/>
<dbReference type="GeneID" id="55655798"/>
<name>A0A2R4T0L6_9ACTN</name>
<dbReference type="OrthoDB" id="4301920at2"/>
<accession>A0A2R4T0L6</accession>
<keyword evidence="2" id="KW-1185">Reference proteome</keyword>
<evidence type="ECO:0000313" key="1">
    <source>
        <dbReference type="EMBL" id="AVZ72651.1"/>
    </source>
</evidence>
<dbReference type="Proteomes" id="UP000244201">
    <property type="component" value="Chromosome"/>
</dbReference>
<protein>
    <recommendedName>
        <fullName evidence="3">Lipoprotein</fullName>
    </recommendedName>
</protein>
<evidence type="ECO:0000313" key="2">
    <source>
        <dbReference type="Proteomes" id="UP000244201"/>
    </source>
</evidence>
<proteinExistence type="predicted"/>
<dbReference type="RefSeq" id="WP_108148333.1">
    <property type="nucleotide sequence ID" value="NZ_CP026304.1"/>
</dbReference>
<dbReference type="PROSITE" id="PS51257">
    <property type="entry name" value="PROKAR_LIPOPROTEIN"/>
    <property type="match status" value="1"/>
</dbReference>
<dbReference type="AlphaFoldDB" id="A0A2R4T0L6"/>